<dbReference type="SUPFAM" id="SSF48239">
    <property type="entry name" value="Terpenoid cyclases/Protein prenyltransferases"/>
    <property type="match status" value="1"/>
</dbReference>
<name>A0ABW4ZYP7_9BACL</name>
<reference evidence="2" key="1">
    <citation type="journal article" date="2019" name="Int. J. Syst. Evol. Microbiol.">
        <title>The Global Catalogue of Microorganisms (GCM) 10K type strain sequencing project: providing services to taxonomists for standard genome sequencing and annotation.</title>
        <authorList>
            <consortium name="The Broad Institute Genomics Platform"/>
            <consortium name="The Broad Institute Genome Sequencing Center for Infectious Disease"/>
            <person name="Wu L."/>
            <person name="Ma J."/>
        </authorList>
    </citation>
    <scope>NUCLEOTIDE SEQUENCE [LARGE SCALE GENOMIC DNA]</scope>
    <source>
        <strain evidence="2">CGMCC 1.13574</strain>
    </source>
</reference>
<protein>
    <recommendedName>
        <fullName evidence="3">Prenyltransferase</fullName>
    </recommendedName>
</protein>
<evidence type="ECO:0000313" key="1">
    <source>
        <dbReference type="EMBL" id="MFD2170411.1"/>
    </source>
</evidence>
<organism evidence="1 2">
    <name type="scientific">Tumebacillus lipolyticus</name>
    <dbReference type="NCBI Taxonomy" id="1280370"/>
    <lineage>
        <taxon>Bacteria</taxon>
        <taxon>Bacillati</taxon>
        <taxon>Bacillota</taxon>
        <taxon>Bacilli</taxon>
        <taxon>Bacillales</taxon>
        <taxon>Alicyclobacillaceae</taxon>
        <taxon>Tumebacillus</taxon>
    </lineage>
</organism>
<comment type="caution">
    <text evidence="1">The sequence shown here is derived from an EMBL/GenBank/DDBJ whole genome shotgun (WGS) entry which is preliminary data.</text>
</comment>
<dbReference type="InterPro" id="IPR008930">
    <property type="entry name" value="Terpenoid_cyclase/PrenylTrfase"/>
</dbReference>
<dbReference type="Gene3D" id="1.50.10.20">
    <property type="match status" value="1"/>
</dbReference>
<dbReference type="Proteomes" id="UP001597343">
    <property type="component" value="Unassembled WGS sequence"/>
</dbReference>
<gene>
    <name evidence="1" type="ORF">ACFSOY_10400</name>
</gene>
<keyword evidence="2" id="KW-1185">Reference proteome</keyword>
<dbReference type="RefSeq" id="WP_386046338.1">
    <property type="nucleotide sequence ID" value="NZ_JBHUIO010000005.1"/>
</dbReference>
<sequence>MSEQTISQLEAARSFMKEQARAVDLALFEYEFEAGPADAVLQALRAYQNEDGGFGKGLEPDIRCAASSAYVTTIGLQYLARVGAGEDHEMVQQAIGYLLATFNSEKIGWDIVPPAVEQAPRAPWWNYEPDREDWGNPNAEIVGYLLKYSKWVPAEMIDRLTDHAIKYLERLENYEFHELLCFLRLQEQLPESLREQVAGKIKAIVEHCVTVDPAQWEGYGLQPIQVVTSPASPFYSQYADVVQKNVEHLASKQTESGCWEPTWTWGGLHEELWEQAKVEWSGRLTVDHLLTLRAFDRL</sequence>
<dbReference type="EMBL" id="JBHUIO010000005">
    <property type="protein sequence ID" value="MFD2170411.1"/>
    <property type="molecule type" value="Genomic_DNA"/>
</dbReference>
<accession>A0ABW4ZYP7</accession>
<evidence type="ECO:0008006" key="3">
    <source>
        <dbReference type="Google" id="ProtNLM"/>
    </source>
</evidence>
<proteinExistence type="predicted"/>
<evidence type="ECO:0000313" key="2">
    <source>
        <dbReference type="Proteomes" id="UP001597343"/>
    </source>
</evidence>